<reference evidence="1 2" key="1">
    <citation type="submission" date="2014-12" db="EMBL/GenBank/DDBJ databases">
        <title>Draft genome sequences of 10 type strains of Lactococcus.</title>
        <authorList>
            <person name="Sun Z."/>
            <person name="Zhong Z."/>
            <person name="Liu W."/>
            <person name="Zhang W."/>
            <person name="Zhang H."/>
        </authorList>
    </citation>
    <scope>NUCLEOTIDE SEQUENCE [LARGE SCALE GENOMIC DNA]</scope>
    <source>
        <strain evidence="1 2">DSM 21502</strain>
    </source>
</reference>
<proteinExistence type="predicted"/>
<accession>A0A2A5SMZ3</accession>
<sequence length="62" mass="7334">METYTCEECGLEFTEDELDRDSFNSGDYYCKRCADFLMDSGWDAVDPNHEFDSFSDWDERGH</sequence>
<evidence type="ECO:0000313" key="2">
    <source>
        <dbReference type="Proteomes" id="UP000218711"/>
    </source>
</evidence>
<name>A0A2A5SMZ3_LACLC</name>
<evidence type="ECO:0000313" key="1">
    <source>
        <dbReference type="EMBL" id="PCS14925.1"/>
    </source>
</evidence>
<comment type="caution">
    <text evidence="1">The sequence shown here is derived from an EMBL/GenBank/DDBJ whole genome shotgun (WGS) entry which is preliminary data.</text>
</comment>
<dbReference type="RefSeq" id="WP_017370645.1">
    <property type="nucleotide sequence ID" value="NZ_JXKC01000035.1"/>
</dbReference>
<dbReference type="EMBL" id="JXKC01000035">
    <property type="protein sequence ID" value="PCS14925.1"/>
    <property type="molecule type" value="Genomic_DNA"/>
</dbReference>
<dbReference type="Proteomes" id="UP000218711">
    <property type="component" value="Unassembled WGS sequence"/>
</dbReference>
<protein>
    <submittedName>
        <fullName evidence="1">Uncharacterized protein</fullName>
    </submittedName>
</protein>
<gene>
    <name evidence="1" type="ORF">RU92_GL001947</name>
</gene>
<dbReference type="AlphaFoldDB" id="A0A2A5SMZ3"/>
<organism evidence="1 2">
    <name type="scientific">Lactococcus cremoris subsp. tructae</name>
    <dbReference type="NCBI Taxonomy" id="542833"/>
    <lineage>
        <taxon>Bacteria</taxon>
        <taxon>Bacillati</taxon>
        <taxon>Bacillota</taxon>
        <taxon>Bacilli</taxon>
        <taxon>Lactobacillales</taxon>
        <taxon>Streptococcaceae</taxon>
        <taxon>Lactococcus</taxon>
    </lineage>
</organism>